<feature type="transmembrane region" description="Helical" evidence="4">
    <location>
        <begin position="129"/>
        <end position="148"/>
    </location>
</feature>
<feature type="transmembrane region" description="Helical" evidence="4">
    <location>
        <begin position="336"/>
        <end position="354"/>
    </location>
</feature>
<dbReference type="Proteomes" id="UP000541636">
    <property type="component" value="Unassembled WGS sequence"/>
</dbReference>
<evidence type="ECO:0000256" key="4">
    <source>
        <dbReference type="SAM" id="Phobius"/>
    </source>
</evidence>
<dbReference type="InterPro" id="IPR036259">
    <property type="entry name" value="MFS_trans_sf"/>
</dbReference>
<dbReference type="SUPFAM" id="SSF103473">
    <property type="entry name" value="MFS general substrate transporter"/>
    <property type="match status" value="1"/>
</dbReference>
<keyword evidence="7" id="KW-1185">Reference proteome</keyword>
<dbReference type="PROSITE" id="PS50850">
    <property type="entry name" value="MFS"/>
    <property type="match status" value="1"/>
</dbReference>
<evidence type="ECO:0000256" key="3">
    <source>
        <dbReference type="ARBA" id="ARBA00023136"/>
    </source>
</evidence>
<evidence type="ECO:0000256" key="1">
    <source>
        <dbReference type="ARBA" id="ARBA00022692"/>
    </source>
</evidence>
<evidence type="ECO:0000313" key="7">
    <source>
        <dbReference type="Proteomes" id="UP000541636"/>
    </source>
</evidence>
<dbReference type="PANTHER" id="PTHR23526">
    <property type="entry name" value="INTEGRAL MEMBRANE TRANSPORT PROTEIN-RELATED"/>
    <property type="match status" value="1"/>
</dbReference>
<name>A0A846ZNP7_9GAMM</name>
<dbReference type="Gene3D" id="1.20.1250.20">
    <property type="entry name" value="MFS general substrate transporter like domains"/>
    <property type="match status" value="2"/>
</dbReference>
<evidence type="ECO:0000313" key="6">
    <source>
        <dbReference type="EMBL" id="NKZ39287.1"/>
    </source>
</evidence>
<feature type="transmembrane region" description="Helical" evidence="4">
    <location>
        <begin position="309"/>
        <end position="330"/>
    </location>
</feature>
<feature type="transmembrane region" description="Helical" evidence="4">
    <location>
        <begin position="374"/>
        <end position="395"/>
    </location>
</feature>
<feature type="transmembrane region" description="Helical" evidence="4">
    <location>
        <begin position="244"/>
        <end position="266"/>
    </location>
</feature>
<keyword evidence="2 4" id="KW-1133">Transmembrane helix</keyword>
<dbReference type="PANTHER" id="PTHR23526:SF2">
    <property type="entry name" value="MAJOR FACILITATOR SUPERFAMILY (MFS) PROFILE DOMAIN-CONTAINING PROTEIN"/>
    <property type="match status" value="1"/>
</dbReference>
<dbReference type="EMBL" id="JAAZQD010000004">
    <property type="protein sequence ID" value="NKZ39287.1"/>
    <property type="molecule type" value="Genomic_DNA"/>
</dbReference>
<accession>A0A846ZNP7</accession>
<feature type="transmembrane region" description="Helical" evidence="4">
    <location>
        <begin position="401"/>
        <end position="420"/>
    </location>
</feature>
<dbReference type="InterPro" id="IPR052528">
    <property type="entry name" value="Sugar_transport-like"/>
</dbReference>
<feature type="transmembrane region" description="Helical" evidence="4">
    <location>
        <begin position="169"/>
        <end position="188"/>
    </location>
</feature>
<comment type="caution">
    <text evidence="6">The sequence shown here is derived from an EMBL/GenBank/DDBJ whole genome shotgun (WGS) entry which is preliminary data.</text>
</comment>
<organism evidence="6 7">
    <name type="scientific">Oleiagrimonas citrea</name>
    <dbReference type="NCBI Taxonomy" id="1665687"/>
    <lineage>
        <taxon>Bacteria</taxon>
        <taxon>Pseudomonadati</taxon>
        <taxon>Pseudomonadota</taxon>
        <taxon>Gammaproteobacteria</taxon>
        <taxon>Lysobacterales</taxon>
        <taxon>Rhodanobacteraceae</taxon>
        <taxon>Oleiagrimonas</taxon>
    </lineage>
</organism>
<keyword evidence="3 4" id="KW-0472">Membrane</keyword>
<sequence length="430" mass="45517">MSSLERLYRKLVVDSDPSPRNGAALHEDEPRNFFLFVGSHFLTKLGDALSNPKTTLTWLAGSLGVASWMTALLVPLRESGSMLVQIGLAGIVERFRHRKWVWTLGALLQAGCMFGMALCALLLRGYVAGLVLLGLLALFALSRSLSSVASKDVLGRTLPKRRRGRANGWAASTAGVATLGIGATAAWLGPGQFPAPDYAFVLAGAGLMWVVGALLFAGLREPAAENGGTDTDTRLRMLFRDRRLQRFVIARALLMCTALSAPYYVMLAHRHGGETLRLLAVFVTVDGIASMLGGPVWGRLADRSSRHVMLIGGLAASVLGAVLAVLAFGYSALLSPAWFMPLMYFLLSLAHQAVRTGRKTYVIDMAEGDTRTDYVAVSNSAIGVLLLIVGGGIAALSSWSLSAALAVLAAMGGCGALLCAQLPSVTDGED</sequence>
<feature type="domain" description="Major facilitator superfamily (MFS) profile" evidence="5">
    <location>
        <begin position="198"/>
        <end position="430"/>
    </location>
</feature>
<feature type="transmembrane region" description="Helical" evidence="4">
    <location>
        <begin position="200"/>
        <end position="219"/>
    </location>
</feature>
<proteinExistence type="predicted"/>
<feature type="transmembrane region" description="Helical" evidence="4">
    <location>
        <begin position="100"/>
        <end position="123"/>
    </location>
</feature>
<keyword evidence="1 4" id="KW-0812">Transmembrane</keyword>
<feature type="transmembrane region" description="Helical" evidence="4">
    <location>
        <begin position="56"/>
        <end position="76"/>
    </location>
</feature>
<protein>
    <submittedName>
        <fullName evidence="6">MFS transporter</fullName>
    </submittedName>
</protein>
<gene>
    <name evidence="6" type="ORF">HF690_10045</name>
</gene>
<feature type="transmembrane region" description="Helical" evidence="4">
    <location>
        <begin position="278"/>
        <end position="297"/>
    </location>
</feature>
<dbReference type="RefSeq" id="WP_168609354.1">
    <property type="nucleotide sequence ID" value="NZ_JAAZQD010000004.1"/>
</dbReference>
<dbReference type="GO" id="GO:0022857">
    <property type="term" value="F:transmembrane transporter activity"/>
    <property type="evidence" value="ECO:0007669"/>
    <property type="project" value="InterPro"/>
</dbReference>
<evidence type="ECO:0000259" key="5">
    <source>
        <dbReference type="PROSITE" id="PS50850"/>
    </source>
</evidence>
<dbReference type="AlphaFoldDB" id="A0A846ZNP7"/>
<evidence type="ECO:0000256" key="2">
    <source>
        <dbReference type="ARBA" id="ARBA00022989"/>
    </source>
</evidence>
<reference evidence="6 7" key="1">
    <citation type="journal article" date="2017" name="Int. J. Syst. Evol. Microbiol.">
        <title>Oleiagrimonas citrea sp. nov., a marine bacterium isolated from tidal flat sediment and emended description of the genus Oleiagrimonas Fang et al. 2015 and Oleiagrimonas soli.</title>
        <authorList>
            <person name="Yang S.H."/>
            <person name="Seo H.S."/>
            <person name="Seong C.N."/>
            <person name="Kwon K.K."/>
        </authorList>
    </citation>
    <scope>NUCLEOTIDE SEQUENCE [LARGE SCALE GENOMIC DNA]</scope>
    <source>
        <strain evidence="6 7">MEBiC09124</strain>
    </source>
</reference>
<dbReference type="InterPro" id="IPR020846">
    <property type="entry name" value="MFS_dom"/>
</dbReference>